<dbReference type="InterPro" id="IPR003958">
    <property type="entry name" value="CBFA_NFYB_domain"/>
</dbReference>
<dbReference type="GO" id="GO:0006974">
    <property type="term" value="P:DNA damage response"/>
    <property type="evidence" value="ECO:0007669"/>
    <property type="project" value="TreeGrafter"/>
</dbReference>
<feature type="domain" description="Transcription factor CBF/NF-Y/archaeal histone" evidence="4">
    <location>
        <begin position="8"/>
        <end position="70"/>
    </location>
</feature>
<dbReference type="OrthoDB" id="1707486at2759"/>
<proteinExistence type="predicted"/>
<evidence type="ECO:0000313" key="5">
    <source>
        <dbReference type="EMBL" id="CAB3402170.1"/>
    </source>
</evidence>
<dbReference type="EMBL" id="CADEPM010000003">
    <property type="protein sequence ID" value="CAB3402170.1"/>
    <property type="molecule type" value="Genomic_DNA"/>
</dbReference>
<comment type="caution">
    <text evidence="5">The sequence shown here is derived from an EMBL/GenBank/DDBJ whole genome shotgun (WGS) entry which is preliminary data.</text>
</comment>
<evidence type="ECO:0000313" key="6">
    <source>
        <dbReference type="Proteomes" id="UP000494206"/>
    </source>
</evidence>
<accession>A0A8S1EM47</accession>
<organism evidence="5 6">
    <name type="scientific">Caenorhabditis bovis</name>
    <dbReference type="NCBI Taxonomy" id="2654633"/>
    <lineage>
        <taxon>Eukaryota</taxon>
        <taxon>Metazoa</taxon>
        <taxon>Ecdysozoa</taxon>
        <taxon>Nematoda</taxon>
        <taxon>Chromadorea</taxon>
        <taxon>Rhabditida</taxon>
        <taxon>Rhabditina</taxon>
        <taxon>Rhabditomorpha</taxon>
        <taxon>Rhabditoidea</taxon>
        <taxon>Rhabditidae</taxon>
        <taxon>Peloderinae</taxon>
        <taxon>Caenorhabditis</taxon>
    </lineage>
</organism>
<comment type="subcellular location">
    <subcellularLocation>
        <location evidence="1">Nucleus</location>
    </subcellularLocation>
</comment>
<dbReference type="Proteomes" id="UP000494206">
    <property type="component" value="Unassembled WGS sequence"/>
</dbReference>
<protein>
    <recommendedName>
        <fullName evidence="3">DNA polymerase epsilon subunit 3</fullName>
    </recommendedName>
</protein>
<dbReference type="SUPFAM" id="SSF47113">
    <property type="entry name" value="Histone-fold"/>
    <property type="match status" value="1"/>
</dbReference>
<evidence type="ECO:0000256" key="3">
    <source>
        <dbReference type="ARBA" id="ARBA00039793"/>
    </source>
</evidence>
<dbReference type="Gene3D" id="1.10.20.10">
    <property type="entry name" value="Histone, subunit A"/>
    <property type="match status" value="1"/>
</dbReference>
<dbReference type="CDD" id="cd22928">
    <property type="entry name" value="HFD_POLE3_DPB4"/>
    <property type="match status" value="1"/>
</dbReference>
<dbReference type="GO" id="GO:0006272">
    <property type="term" value="P:leading strand elongation"/>
    <property type="evidence" value="ECO:0007669"/>
    <property type="project" value="TreeGrafter"/>
</dbReference>
<dbReference type="AlphaFoldDB" id="A0A8S1EM47"/>
<dbReference type="GO" id="GO:0008623">
    <property type="term" value="C:CHRAC"/>
    <property type="evidence" value="ECO:0007669"/>
    <property type="project" value="TreeGrafter"/>
</dbReference>
<dbReference type="GO" id="GO:0031490">
    <property type="term" value="F:chromatin DNA binding"/>
    <property type="evidence" value="ECO:0007669"/>
    <property type="project" value="TreeGrafter"/>
</dbReference>
<dbReference type="InterPro" id="IPR009072">
    <property type="entry name" value="Histone-fold"/>
</dbReference>
<dbReference type="PANTHER" id="PTHR46172">
    <property type="entry name" value="DNA POLYMERASE EPSILON SUBUNIT 3"/>
    <property type="match status" value="1"/>
</dbReference>
<sequence>MDDRVNAMSMPQAVVTRILKEENINVSKESRETISRAAAVFLISLSGLAYQSAKDHKHKTIGSDDVLRALKTFENNTMYNQCKQAVDEWKILKQQRNLVRREQDTNQMNEYADTDIVEDTAEEDDFVEESMEENGV</sequence>
<evidence type="ECO:0000259" key="4">
    <source>
        <dbReference type="Pfam" id="PF00808"/>
    </source>
</evidence>
<reference evidence="5 6" key="1">
    <citation type="submission" date="2020-04" db="EMBL/GenBank/DDBJ databases">
        <authorList>
            <person name="Laetsch R D."/>
            <person name="Stevens L."/>
            <person name="Kumar S."/>
            <person name="Blaxter L. M."/>
        </authorList>
    </citation>
    <scope>NUCLEOTIDE SEQUENCE [LARGE SCALE GENOMIC DNA]</scope>
</reference>
<dbReference type="GO" id="GO:0031507">
    <property type="term" value="P:heterochromatin formation"/>
    <property type="evidence" value="ECO:0007669"/>
    <property type="project" value="TreeGrafter"/>
</dbReference>
<dbReference type="Pfam" id="PF00808">
    <property type="entry name" value="CBFD_NFYB_HMF"/>
    <property type="match status" value="1"/>
</dbReference>
<gene>
    <name evidence="5" type="ORF">CBOVIS_LOCUS4820</name>
</gene>
<keyword evidence="6" id="KW-1185">Reference proteome</keyword>
<dbReference type="PANTHER" id="PTHR46172:SF1">
    <property type="entry name" value="DNA POLYMERASE EPSILON SUBUNIT 3"/>
    <property type="match status" value="1"/>
</dbReference>
<evidence type="ECO:0000256" key="2">
    <source>
        <dbReference type="ARBA" id="ARBA00023242"/>
    </source>
</evidence>
<dbReference type="InterPro" id="IPR051377">
    <property type="entry name" value="DNA_Pol-Epsilon_Subunit"/>
</dbReference>
<name>A0A8S1EM47_9PELO</name>
<dbReference type="GO" id="GO:0046982">
    <property type="term" value="F:protein heterodimerization activity"/>
    <property type="evidence" value="ECO:0007669"/>
    <property type="project" value="InterPro"/>
</dbReference>
<keyword evidence="2" id="KW-0539">Nucleus</keyword>
<dbReference type="GO" id="GO:0008622">
    <property type="term" value="C:epsilon DNA polymerase complex"/>
    <property type="evidence" value="ECO:0007669"/>
    <property type="project" value="TreeGrafter"/>
</dbReference>
<evidence type="ECO:0000256" key="1">
    <source>
        <dbReference type="ARBA" id="ARBA00004123"/>
    </source>
</evidence>